<reference evidence="1 2" key="1">
    <citation type="submission" date="2017-12" db="EMBL/GenBank/DDBJ databases">
        <title>Genomes of bacteria within cyanobacterial aggregates.</title>
        <authorList>
            <person name="Cai H."/>
        </authorList>
    </citation>
    <scope>NUCLEOTIDE SEQUENCE [LARGE SCALE GENOMIC DNA]</scope>
    <source>
        <strain evidence="1 2">TH16</strain>
        <plasmid evidence="1 2">unnamed2</plasmid>
    </source>
</reference>
<dbReference type="RefSeq" id="WP_102115291.1">
    <property type="nucleotide sequence ID" value="NZ_BMGN01000009.1"/>
</dbReference>
<organism evidence="1 2">
    <name type="scientific">Niveispirillum cyanobacteriorum</name>
    <dbReference type="NCBI Taxonomy" id="1612173"/>
    <lineage>
        <taxon>Bacteria</taxon>
        <taxon>Pseudomonadati</taxon>
        <taxon>Pseudomonadota</taxon>
        <taxon>Alphaproteobacteria</taxon>
        <taxon>Rhodospirillales</taxon>
        <taxon>Azospirillaceae</taxon>
        <taxon>Niveispirillum</taxon>
    </lineage>
</organism>
<keyword evidence="1" id="KW-0560">Oxidoreductase</keyword>
<protein>
    <submittedName>
        <fullName evidence="1">Antibiotic biosynthesis monooxygenase</fullName>
    </submittedName>
</protein>
<geneLocation type="plasmid" evidence="1 2">
    <name>unnamed2</name>
</geneLocation>
<evidence type="ECO:0000313" key="1">
    <source>
        <dbReference type="EMBL" id="AUN33788.1"/>
    </source>
</evidence>
<keyword evidence="1" id="KW-0503">Monooxygenase</keyword>
<dbReference type="Proteomes" id="UP000234752">
    <property type="component" value="Plasmid unnamed2"/>
</dbReference>
<accession>A0A2K9NL32</accession>
<keyword evidence="1" id="KW-0614">Plasmid</keyword>
<evidence type="ECO:0000313" key="2">
    <source>
        <dbReference type="Proteomes" id="UP000234752"/>
    </source>
</evidence>
<dbReference type="KEGG" id="ncb:C0V82_25595"/>
<dbReference type="InterPro" id="IPR011008">
    <property type="entry name" value="Dimeric_a/b-barrel"/>
</dbReference>
<dbReference type="InterPro" id="IPR007138">
    <property type="entry name" value="ABM_dom"/>
</dbReference>
<dbReference type="EMBL" id="CP025614">
    <property type="protein sequence ID" value="AUN33788.1"/>
    <property type="molecule type" value="Genomic_DNA"/>
</dbReference>
<dbReference type="AlphaFoldDB" id="A0A2K9NL32"/>
<keyword evidence="2" id="KW-1185">Reference proteome</keyword>
<dbReference type="PROSITE" id="PS51725">
    <property type="entry name" value="ABM"/>
    <property type="match status" value="1"/>
</dbReference>
<sequence>MIFFISRFTVKPECEAEFIRLATALTEKVRAHEPKTLYYAFYRADDGPGRFVVVESFPDEAAEHEHQSTPWFTEIVPQMIPCFDGPYVREYFHPLTASVKGLTA</sequence>
<dbReference type="GO" id="GO:0004497">
    <property type="term" value="F:monooxygenase activity"/>
    <property type="evidence" value="ECO:0007669"/>
    <property type="project" value="UniProtKB-KW"/>
</dbReference>
<dbReference type="OrthoDB" id="9812192at2"/>
<dbReference type="Gene3D" id="3.30.70.100">
    <property type="match status" value="1"/>
</dbReference>
<dbReference type="SUPFAM" id="SSF54909">
    <property type="entry name" value="Dimeric alpha+beta barrel"/>
    <property type="match status" value="1"/>
</dbReference>
<dbReference type="Pfam" id="PF03992">
    <property type="entry name" value="ABM"/>
    <property type="match status" value="1"/>
</dbReference>
<proteinExistence type="predicted"/>
<gene>
    <name evidence="1" type="ORF">C0V82_25595</name>
</gene>
<name>A0A2K9NL32_9PROT</name>